<sequence length="565" mass="63568">MVLISSHRALFKNRLAWNMDEPVLLHLDVAMKTLELDSPSSCLGKKYNNVQIPCRHIIGCKVVSETGGHWKKPYEESHANTLPARRPSRDDGTESIEPNEPIVPTVERDKLYLKLTYFSITGSEHDFEGQNNTVSVRRPRTRRRRKNKKSQWSSVRYKTRTLILQAPKDSNRSKEGRLQLVQEWEALLNENMGLIRHKKPLLILVNPKSGVGTALKIFQDLVGPILDEADVPYNMVLTTRSGYGQDLVVNEDLSRWGGIVIISGDGLLYEVVQGLFKRPDWAKVTKIPLSIIAGGSGNGLARTLAFESGDSYHNNGVLASAMSLVRRRYRFMDLLAVQSASGKNVYAFLSIGWGFMADCDIESETLRFMGEPRFVLWSLWRATVFRHYRGRLSYKRAHPKESQGSQTSPADEDSPVDPNWSAKEDYPSSNGAAVHMTPDFMLPPLSKPVPDDWTIMEEDFVMVYATNTAFIATLLQPAPQAKMDDGTIWLLIIKKGVSRLEMIRILRGVEQGTHTDFPSVQIVPVSAFRLEPLGKSGNIVVDGELIDYEPIQAQVLPSYFNIITK</sequence>
<dbReference type="AlphaFoldDB" id="A0A553P1R4"/>
<dbReference type="PROSITE" id="PS50146">
    <property type="entry name" value="DAGK"/>
    <property type="match status" value="1"/>
</dbReference>
<evidence type="ECO:0000313" key="8">
    <source>
        <dbReference type="Proteomes" id="UP000318571"/>
    </source>
</evidence>
<gene>
    <name evidence="7" type="ORF">TCAL_13065</name>
</gene>
<dbReference type="STRING" id="6832.A0A553P1R4"/>
<dbReference type="SUPFAM" id="SSF111331">
    <property type="entry name" value="NAD kinase/diacylglycerol kinase-like"/>
    <property type="match status" value="1"/>
</dbReference>
<evidence type="ECO:0000259" key="6">
    <source>
        <dbReference type="PROSITE" id="PS50146"/>
    </source>
</evidence>
<dbReference type="SMART" id="SM00046">
    <property type="entry name" value="DAGKc"/>
    <property type="match status" value="1"/>
</dbReference>
<dbReference type="OMA" id="TMGNFYA"/>
<dbReference type="PANTHER" id="PTHR12358">
    <property type="entry name" value="SPHINGOSINE KINASE"/>
    <property type="match status" value="1"/>
</dbReference>
<dbReference type="GO" id="GO:0001727">
    <property type="term" value="F:lipid kinase activity"/>
    <property type="evidence" value="ECO:0007669"/>
    <property type="project" value="TreeGrafter"/>
</dbReference>
<comment type="caution">
    <text evidence="7">The sequence shown here is derived from an EMBL/GenBank/DDBJ whole genome shotgun (WGS) entry which is preliminary data.</text>
</comment>
<evidence type="ECO:0000256" key="1">
    <source>
        <dbReference type="ARBA" id="ARBA00022679"/>
    </source>
</evidence>
<accession>A0A553P1R4</accession>
<keyword evidence="1" id="KW-0808">Transferase</keyword>
<dbReference type="GO" id="GO:0046512">
    <property type="term" value="P:sphingosine biosynthetic process"/>
    <property type="evidence" value="ECO:0007669"/>
    <property type="project" value="TreeGrafter"/>
</dbReference>
<keyword evidence="3" id="KW-0418">Kinase</keyword>
<dbReference type="Gene3D" id="2.60.200.40">
    <property type="match status" value="1"/>
</dbReference>
<dbReference type="GO" id="GO:0016020">
    <property type="term" value="C:membrane"/>
    <property type="evidence" value="ECO:0007669"/>
    <property type="project" value="TreeGrafter"/>
</dbReference>
<evidence type="ECO:0000256" key="5">
    <source>
        <dbReference type="SAM" id="MobiDB-lite"/>
    </source>
</evidence>
<keyword evidence="4" id="KW-0067">ATP-binding</keyword>
<dbReference type="Proteomes" id="UP000318571">
    <property type="component" value="Chromosome 7"/>
</dbReference>
<dbReference type="PANTHER" id="PTHR12358:SF112">
    <property type="entry name" value="LD11247P-RELATED"/>
    <property type="match status" value="1"/>
</dbReference>
<dbReference type="InterPro" id="IPR017438">
    <property type="entry name" value="ATP-NAD_kinase_N"/>
</dbReference>
<feature type="compositionally biased region" description="Basic residues" evidence="5">
    <location>
        <begin position="137"/>
        <end position="149"/>
    </location>
</feature>
<dbReference type="Pfam" id="PF00781">
    <property type="entry name" value="DAGK_cat"/>
    <property type="match status" value="1"/>
</dbReference>
<keyword evidence="8" id="KW-1185">Reference proteome</keyword>
<dbReference type="GO" id="GO:0005737">
    <property type="term" value="C:cytoplasm"/>
    <property type="evidence" value="ECO:0007669"/>
    <property type="project" value="TreeGrafter"/>
</dbReference>
<evidence type="ECO:0000256" key="4">
    <source>
        <dbReference type="ARBA" id="ARBA00022840"/>
    </source>
</evidence>
<proteinExistence type="predicted"/>
<dbReference type="Pfam" id="PF19279">
    <property type="entry name" value="YegS_C"/>
    <property type="match status" value="1"/>
</dbReference>
<organism evidence="7 8">
    <name type="scientific">Tigriopus californicus</name>
    <name type="common">Marine copepod</name>
    <dbReference type="NCBI Taxonomy" id="6832"/>
    <lineage>
        <taxon>Eukaryota</taxon>
        <taxon>Metazoa</taxon>
        <taxon>Ecdysozoa</taxon>
        <taxon>Arthropoda</taxon>
        <taxon>Crustacea</taxon>
        <taxon>Multicrustacea</taxon>
        <taxon>Hexanauplia</taxon>
        <taxon>Copepoda</taxon>
        <taxon>Harpacticoida</taxon>
        <taxon>Harpacticidae</taxon>
        <taxon>Tigriopus</taxon>
    </lineage>
</organism>
<feature type="domain" description="DAGKc" evidence="6">
    <location>
        <begin position="196"/>
        <end position="341"/>
    </location>
</feature>
<dbReference type="EMBL" id="VCGU01000008">
    <property type="protein sequence ID" value="TRY71562.1"/>
    <property type="molecule type" value="Genomic_DNA"/>
</dbReference>
<name>A0A553P1R4_TIGCA</name>
<evidence type="ECO:0000313" key="7">
    <source>
        <dbReference type="EMBL" id="TRY71562.1"/>
    </source>
</evidence>
<keyword evidence="2" id="KW-0547">Nucleotide-binding</keyword>
<feature type="region of interest" description="Disordered" evidence="5">
    <location>
        <begin position="396"/>
        <end position="429"/>
    </location>
</feature>
<dbReference type="InterPro" id="IPR050187">
    <property type="entry name" value="Lipid_Phosphate_FormReg"/>
</dbReference>
<evidence type="ECO:0000256" key="2">
    <source>
        <dbReference type="ARBA" id="ARBA00022741"/>
    </source>
</evidence>
<dbReference type="GO" id="GO:0005524">
    <property type="term" value="F:ATP binding"/>
    <property type="evidence" value="ECO:0007669"/>
    <property type="project" value="UniProtKB-KW"/>
</dbReference>
<dbReference type="InterPro" id="IPR001206">
    <property type="entry name" value="Diacylglycerol_kinase_cat_dom"/>
</dbReference>
<reference evidence="7 8" key="1">
    <citation type="journal article" date="2018" name="Nat. Ecol. Evol.">
        <title>Genomic signatures of mitonuclear coevolution across populations of Tigriopus californicus.</title>
        <authorList>
            <person name="Barreto F.S."/>
            <person name="Watson E.T."/>
            <person name="Lima T.G."/>
            <person name="Willett C.S."/>
            <person name="Edmands S."/>
            <person name="Li W."/>
            <person name="Burton R.S."/>
        </authorList>
    </citation>
    <scope>NUCLEOTIDE SEQUENCE [LARGE SCALE GENOMIC DNA]</scope>
    <source>
        <strain evidence="7 8">San Diego</strain>
    </source>
</reference>
<dbReference type="InterPro" id="IPR045540">
    <property type="entry name" value="YegS/DAGK_C"/>
</dbReference>
<dbReference type="Gene3D" id="3.40.50.10330">
    <property type="entry name" value="Probable inorganic polyphosphate/atp-NAD kinase, domain 1"/>
    <property type="match status" value="1"/>
</dbReference>
<evidence type="ECO:0000256" key="3">
    <source>
        <dbReference type="ARBA" id="ARBA00022777"/>
    </source>
</evidence>
<feature type="region of interest" description="Disordered" evidence="5">
    <location>
        <begin position="72"/>
        <end position="101"/>
    </location>
</feature>
<protein>
    <recommendedName>
        <fullName evidence="6">DAGKc domain-containing protein</fullName>
    </recommendedName>
</protein>
<dbReference type="InterPro" id="IPR016064">
    <property type="entry name" value="NAD/diacylglycerol_kinase_sf"/>
</dbReference>
<feature type="region of interest" description="Disordered" evidence="5">
    <location>
        <begin position="128"/>
        <end position="153"/>
    </location>
</feature>